<keyword evidence="2" id="KW-1185">Reference proteome</keyword>
<sequence length="278" mass="33147">MKHDTQSQDTMQSFKEYKKAIQKQKNTSKLSAYELLKAKKAYNDTLRLFSCELQDKENTKALESASNIQERDKQGLEVLQHKQDKELHNKDKLKNKGKSMISRMKQRSMKQRVRKSLKAHINLFTYNSLMNNTYSSNIPNTKLLQKRFKDLCLDTKQIYLKCFIEYQSSFYMCKVNVNVSSMLLFSFIREYEKTSKDEVKPLESISNIQDKERQYINKRVNKDFVVIAKIHKQDYQKALDMNIFNLYQYSFNANCYKVNNLLCKFNYFMLYSKILDKC</sequence>
<gene>
    <name evidence="1" type="ORF">CQA53_08980</name>
</gene>
<dbReference type="RefSeq" id="WP_115543668.1">
    <property type="nucleotide sequence ID" value="NZ_NXLQ01000028.1"/>
</dbReference>
<proteinExistence type="predicted"/>
<accession>A0A3D8IE75</accession>
<organism evidence="1 2">
    <name type="scientific">Helicobacter didelphidarum</name>
    <dbReference type="NCBI Taxonomy" id="2040648"/>
    <lineage>
        <taxon>Bacteria</taxon>
        <taxon>Pseudomonadati</taxon>
        <taxon>Campylobacterota</taxon>
        <taxon>Epsilonproteobacteria</taxon>
        <taxon>Campylobacterales</taxon>
        <taxon>Helicobacteraceae</taxon>
        <taxon>Helicobacter</taxon>
    </lineage>
</organism>
<dbReference type="EMBL" id="NXLQ01000028">
    <property type="protein sequence ID" value="RDU62831.1"/>
    <property type="molecule type" value="Genomic_DNA"/>
</dbReference>
<protein>
    <submittedName>
        <fullName evidence="1">Uncharacterized protein</fullName>
    </submittedName>
</protein>
<name>A0A3D8IE75_9HELI</name>
<dbReference type="Proteomes" id="UP000256379">
    <property type="component" value="Unassembled WGS sequence"/>
</dbReference>
<evidence type="ECO:0000313" key="2">
    <source>
        <dbReference type="Proteomes" id="UP000256379"/>
    </source>
</evidence>
<reference evidence="1 2" key="1">
    <citation type="submission" date="2018-04" db="EMBL/GenBank/DDBJ databases">
        <title>Novel Campyloabacter and Helicobacter Species and Strains.</title>
        <authorList>
            <person name="Mannion A.J."/>
            <person name="Shen Z."/>
            <person name="Fox J.G."/>
        </authorList>
    </citation>
    <scope>NUCLEOTIDE SEQUENCE [LARGE SCALE GENOMIC DNA]</scope>
    <source>
        <strain evidence="1 2">MIT 17-337</strain>
    </source>
</reference>
<evidence type="ECO:0000313" key="1">
    <source>
        <dbReference type="EMBL" id="RDU62831.1"/>
    </source>
</evidence>
<dbReference type="AlphaFoldDB" id="A0A3D8IE75"/>
<comment type="caution">
    <text evidence="1">The sequence shown here is derived from an EMBL/GenBank/DDBJ whole genome shotgun (WGS) entry which is preliminary data.</text>
</comment>